<accession>A0ABP0RB10</accession>
<gene>
    <name evidence="1" type="ORF">CCMP2556_LOCUS46380</name>
</gene>
<protein>
    <submittedName>
        <fullName evidence="1">Uncharacterized protein</fullName>
    </submittedName>
</protein>
<sequence length="181" mass="19651">MPSPVDEVAFVAPSGLRPVSPSSLENPIHRVNRAVESSPEELAERLAKALLPAMESRLARLEATVQQLPRGTIQRAELSEAATLIAASVSSAMQERLNSLEDRVEAIAAEASASSTFPWAFEDSGLQRAAVRDISVGSGRTRLVASLKRGWKKLLCHMAHDEQMRVFWRIVAQGPLTVASE</sequence>
<evidence type="ECO:0000313" key="2">
    <source>
        <dbReference type="Proteomes" id="UP001642484"/>
    </source>
</evidence>
<proteinExistence type="predicted"/>
<name>A0ABP0RB10_9DINO</name>
<dbReference type="Proteomes" id="UP001642484">
    <property type="component" value="Unassembled WGS sequence"/>
</dbReference>
<organism evidence="1 2">
    <name type="scientific">Durusdinium trenchii</name>
    <dbReference type="NCBI Taxonomy" id="1381693"/>
    <lineage>
        <taxon>Eukaryota</taxon>
        <taxon>Sar</taxon>
        <taxon>Alveolata</taxon>
        <taxon>Dinophyceae</taxon>
        <taxon>Suessiales</taxon>
        <taxon>Symbiodiniaceae</taxon>
        <taxon>Durusdinium</taxon>
    </lineage>
</organism>
<keyword evidence="2" id="KW-1185">Reference proteome</keyword>
<reference evidence="1 2" key="1">
    <citation type="submission" date="2024-02" db="EMBL/GenBank/DDBJ databases">
        <authorList>
            <person name="Chen Y."/>
            <person name="Shah S."/>
            <person name="Dougan E. K."/>
            <person name="Thang M."/>
            <person name="Chan C."/>
        </authorList>
    </citation>
    <scope>NUCLEOTIDE SEQUENCE [LARGE SCALE GENOMIC DNA]</scope>
</reference>
<dbReference type="EMBL" id="CAXAMN010025783">
    <property type="protein sequence ID" value="CAK9097786.1"/>
    <property type="molecule type" value="Genomic_DNA"/>
</dbReference>
<comment type="caution">
    <text evidence="1">The sequence shown here is derived from an EMBL/GenBank/DDBJ whole genome shotgun (WGS) entry which is preliminary data.</text>
</comment>
<evidence type="ECO:0000313" key="1">
    <source>
        <dbReference type="EMBL" id="CAK9097786.1"/>
    </source>
</evidence>